<name>A0A8H2Y454_9AGAM</name>
<dbReference type="Proteomes" id="UP000663850">
    <property type="component" value="Unassembled WGS sequence"/>
</dbReference>
<dbReference type="AlphaFoldDB" id="A0A8H2Y454"/>
<feature type="transmembrane region" description="Helical" evidence="2">
    <location>
        <begin position="76"/>
        <end position="100"/>
    </location>
</feature>
<evidence type="ECO:0000313" key="4">
    <source>
        <dbReference type="Proteomes" id="UP000663850"/>
    </source>
</evidence>
<feature type="transmembrane region" description="Helical" evidence="2">
    <location>
        <begin position="48"/>
        <end position="69"/>
    </location>
</feature>
<feature type="region of interest" description="Disordered" evidence="1">
    <location>
        <begin position="340"/>
        <end position="359"/>
    </location>
</feature>
<proteinExistence type="predicted"/>
<feature type="region of interest" description="Disordered" evidence="1">
    <location>
        <begin position="229"/>
        <end position="249"/>
    </location>
</feature>
<evidence type="ECO:0000313" key="3">
    <source>
        <dbReference type="EMBL" id="CAE6439769.1"/>
    </source>
</evidence>
<reference evidence="3" key="1">
    <citation type="submission" date="2021-01" db="EMBL/GenBank/DDBJ databases">
        <authorList>
            <person name="Kaushik A."/>
        </authorList>
    </citation>
    <scope>NUCLEOTIDE SEQUENCE</scope>
    <source>
        <strain evidence="3">Type strain: AG8-Rh-89/</strain>
    </source>
</reference>
<sequence>MSLTVLVVLVTATLHASLCVFDQYYFDPFYRLLGIRRRSAARTRLCTFWEFVVAPLLVLAFAPIFLVLFTLTAIVVLPVLALVAALILIAANSLIFHSFLNVVAGYSSSLVKNVARLRSQLASIRTSTHASKVEPHPALETEPAPINDTLVTHIPQPSVEPRQFKKRRPINYSGTRPPLPIDPLNDAHTRLTAHIARIPSKAWQTEALKSSLVPMQGPALTPVATVATRSTQGDQINTPTSPASLTPVETDLPTAKVNLDSEAPIEDHEQEPESTVTPISPLSLSETTRIIEAGIETTELEHPSSPTEPVAEVEPSTLSTVSVPNIQADPYAHPAEFLVPDSPPLPTNEPNSTPSPHPNAEPIVHNVTDSTVDQNTAEIVDSIITEHTGELAVNDAEVSAQQQRASNLWLNLRLMGPEQQSDIPLSTPTPTPQADATNPPELLSTGATPSPAGTGPDVARSDLLTLVHDFPTQPFLDAIIPDDVLQAELELLATPAYQDTLAKMGLSLDGLVDALPTLGMSAPPTIDRGSQFAYIHNVFGAATSTSDIGSTFISNPTDHDGMLGLDATQVDTDMLLPSDAELLELAAAALATDGMDWAHDFMPLVAPGPQNEHLLAPLTDQELLELDHFLQLTAASLAPVAPQTPNGTPPAADIFNPEPALLPTDQELLALAGAAIAEGTAGMVLDDYAVMDFNLNLADTEMLFLDPSQLEQLDQATQSVIADLTNEALELSGMTNPNDLSAFDLADPSTSDHHFDPSELARMWGELGASLEDWVGQVPGAMDFSEEDMMRMLMEFDALDATCSPSHMTLEEISTLTPTALPNPAPAVQSPRKIKRLPLRRTAIENHARALMNRPFEHIAIEQ</sequence>
<keyword evidence="2" id="KW-0472">Membrane</keyword>
<gene>
    <name evidence="3" type="ORF">RDB_LOCUS27886</name>
</gene>
<organism evidence="3 4">
    <name type="scientific">Rhizoctonia solani</name>
    <dbReference type="NCBI Taxonomy" id="456999"/>
    <lineage>
        <taxon>Eukaryota</taxon>
        <taxon>Fungi</taxon>
        <taxon>Dikarya</taxon>
        <taxon>Basidiomycota</taxon>
        <taxon>Agaricomycotina</taxon>
        <taxon>Agaricomycetes</taxon>
        <taxon>Cantharellales</taxon>
        <taxon>Ceratobasidiaceae</taxon>
        <taxon>Rhizoctonia</taxon>
    </lineage>
</organism>
<feature type="compositionally biased region" description="Pro residues" evidence="1">
    <location>
        <begin position="341"/>
        <end position="359"/>
    </location>
</feature>
<keyword evidence="2" id="KW-1133">Transmembrane helix</keyword>
<feature type="compositionally biased region" description="Polar residues" evidence="1">
    <location>
        <begin position="419"/>
        <end position="436"/>
    </location>
</feature>
<evidence type="ECO:0000256" key="2">
    <source>
        <dbReference type="SAM" id="Phobius"/>
    </source>
</evidence>
<feature type="region of interest" description="Disordered" evidence="1">
    <location>
        <begin position="419"/>
        <end position="457"/>
    </location>
</feature>
<feature type="compositionally biased region" description="Polar residues" evidence="1">
    <location>
        <begin position="229"/>
        <end position="244"/>
    </location>
</feature>
<protein>
    <submittedName>
        <fullName evidence="3">Uncharacterized protein</fullName>
    </submittedName>
</protein>
<keyword evidence="2" id="KW-0812">Transmembrane</keyword>
<accession>A0A8H2Y454</accession>
<comment type="caution">
    <text evidence="3">The sequence shown here is derived from an EMBL/GenBank/DDBJ whole genome shotgun (WGS) entry which is preliminary data.</text>
</comment>
<evidence type="ECO:0000256" key="1">
    <source>
        <dbReference type="SAM" id="MobiDB-lite"/>
    </source>
</evidence>
<dbReference type="EMBL" id="CAJMWZ010001671">
    <property type="protein sequence ID" value="CAE6439769.1"/>
    <property type="molecule type" value="Genomic_DNA"/>
</dbReference>